<dbReference type="AlphaFoldDB" id="A0A200QAP5"/>
<dbReference type="Gene3D" id="1.20.1280.50">
    <property type="match status" value="1"/>
</dbReference>
<accession>A0A200QAP5</accession>
<dbReference type="PANTHER" id="PTHR31111:SF138">
    <property type="entry name" value="F-BOX ASSOCIATED DOMAIN-CONTAINING PROTEIN"/>
    <property type="match status" value="1"/>
</dbReference>
<evidence type="ECO:0000259" key="1">
    <source>
        <dbReference type="SMART" id="SM00256"/>
    </source>
</evidence>
<feature type="domain" description="F-box" evidence="1">
    <location>
        <begin position="19"/>
        <end position="59"/>
    </location>
</feature>
<reference evidence="2 3" key="1">
    <citation type="journal article" date="2017" name="Mol. Plant">
        <title>The Genome of Medicinal Plant Macleaya cordata Provides New Insights into Benzylisoquinoline Alkaloids Metabolism.</title>
        <authorList>
            <person name="Liu X."/>
            <person name="Liu Y."/>
            <person name="Huang P."/>
            <person name="Ma Y."/>
            <person name="Qing Z."/>
            <person name="Tang Q."/>
            <person name="Cao H."/>
            <person name="Cheng P."/>
            <person name="Zheng Y."/>
            <person name="Yuan Z."/>
            <person name="Zhou Y."/>
            <person name="Liu J."/>
            <person name="Tang Z."/>
            <person name="Zhuo Y."/>
            <person name="Zhang Y."/>
            <person name="Yu L."/>
            <person name="Huang J."/>
            <person name="Yang P."/>
            <person name="Peng Q."/>
            <person name="Zhang J."/>
            <person name="Jiang W."/>
            <person name="Zhang Z."/>
            <person name="Lin K."/>
            <person name="Ro D.K."/>
            <person name="Chen X."/>
            <person name="Xiong X."/>
            <person name="Shang Y."/>
            <person name="Huang S."/>
            <person name="Zeng J."/>
        </authorList>
    </citation>
    <scope>NUCLEOTIDE SEQUENCE [LARGE SCALE GENOMIC DNA]</scope>
    <source>
        <strain evidence="3">cv. BLH2017</strain>
        <tissue evidence="2">Root</tissue>
    </source>
</reference>
<dbReference type="InterPro" id="IPR013187">
    <property type="entry name" value="F-box-assoc_dom_typ3"/>
</dbReference>
<dbReference type="InterPro" id="IPR036047">
    <property type="entry name" value="F-box-like_dom_sf"/>
</dbReference>
<dbReference type="InterPro" id="IPR017451">
    <property type="entry name" value="F-box-assoc_interact_dom"/>
</dbReference>
<dbReference type="FunCoup" id="A0A200QAP5">
    <property type="interactions" value="1022"/>
</dbReference>
<proteinExistence type="predicted"/>
<dbReference type="Proteomes" id="UP000195402">
    <property type="component" value="Unassembled WGS sequence"/>
</dbReference>
<gene>
    <name evidence="2" type="ORF">BVC80_37g13</name>
</gene>
<evidence type="ECO:0000313" key="2">
    <source>
        <dbReference type="EMBL" id="OVA07525.1"/>
    </source>
</evidence>
<name>A0A200QAP5_MACCD</name>
<protein>
    <submittedName>
        <fullName evidence="2">F-box domain</fullName>
    </submittedName>
</protein>
<dbReference type="Pfam" id="PF08268">
    <property type="entry name" value="FBA_3"/>
    <property type="match status" value="1"/>
</dbReference>
<keyword evidence="3" id="KW-1185">Reference proteome</keyword>
<dbReference type="Pfam" id="PF12937">
    <property type="entry name" value="F-box-like"/>
    <property type="match status" value="1"/>
</dbReference>
<dbReference type="NCBIfam" id="TIGR01640">
    <property type="entry name" value="F_box_assoc_1"/>
    <property type="match status" value="1"/>
</dbReference>
<dbReference type="SUPFAM" id="SSF81383">
    <property type="entry name" value="F-box domain"/>
    <property type="match status" value="1"/>
</dbReference>
<dbReference type="InParanoid" id="A0A200QAP5"/>
<dbReference type="OrthoDB" id="687122at2759"/>
<dbReference type="EMBL" id="MVGT01002477">
    <property type="protein sequence ID" value="OVA07525.1"/>
    <property type="molecule type" value="Genomic_DNA"/>
</dbReference>
<organism evidence="2 3">
    <name type="scientific">Macleaya cordata</name>
    <name type="common">Five-seeded plume-poppy</name>
    <name type="synonym">Bocconia cordata</name>
    <dbReference type="NCBI Taxonomy" id="56857"/>
    <lineage>
        <taxon>Eukaryota</taxon>
        <taxon>Viridiplantae</taxon>
        <taxon>Streptophyta</taxon>
        <taxon>Embryophyta</taxon>
        <taxon>Tracheophyta</taxon>
        <taxon>Spermatophyta</taxon>
        <taxon>Magnoliopsida</taxon>
        <taxon>Ranunculales</taxon>
        <taxon>Papaveraceae</taxon>
        <taxon>Papaveroideae</taxon>
        <taxon>Macleaya</taxon>
    </lineage>
</organism>
<dbReference type="InterPro" id="IPR001810">
    <property type="entry name" value="F-box_dom"/>
</dbReference>
<dbReference type="SMART" id="SM00256">
    <property type="entry name" value="FBOX"/>
    <property type="match status" value="1"/>
</dbReference>
<dbReference type="OMA" id="WINDGFE"/>
<comment type="caution">
    <text evidence="2">The sequence shown here is derived from an EMBL/GenBank/DDBJ whole genome shotgun (WGS) entry which is preliminary data.</text>
</comment>
<evidence type="ECO:0000313" key="3">
    <source>
        <dbReference type="Proteomes" id="UP000195402"/>
    </source>
</evidence>
<sequence length="430" mass="49064">MPEKMMKNCSNYDDISALIGDGIMCDILSRLPVKSLMCCKRVCKHWQYLIQQDQHLINLQLTRSKTHPFLIISIAKDNEINFFSTNDLFEGGAAVHWLRTPWSKPMLKSVNGLLCVVDMEDDSIRIFNPSTREITPSIKTTIKIDEEEEEKQGVRVQQIPKFGFGCDVYGKEYKVICVWEIHRSTAEYLPIGVERVCEVLTVGDNTWRRINGVVSPYNIQGNPVNVNGAIFWMNDGPLEWEAPDCNAVVAFDVGTEKFSLITIPNFILGEPQSLLSGRFVDLLEVDGRIALLHRRTSDGKVNLWINDGFEVTGTAATSGQNVIVYNSNWIEETISMPFDWDENLNPTFRPIAGTDKIIIKPIEFNADSPRHSVSLYYYDRKKKTSRKVEITGIYSLMNYPFRYTVNIFVESLLPVQKQQQQQHTQLPLGN</sequence>
<dbReference type="PANTHER" id="PTHR31111">
    <property type="entry name" value="BNAA05G37150D PROTEIN-RELATED"/>
    <property type="match status" value="1"/>
</dbReference>